<evidence type="ECO:0000256" key="11">
    <source>
        <dbReference type="ARBA" id="ARBA00022977"/>
    </source>
</evidence>
<comment type="caution">
    <text evidence="16">The sequence shown here is derived from an EMBL/GenBank/DDBJ whole genome shotgun (WGS) entry which is preliminary data.</text>
</comment>
<dbReference type="GO" id="GO:0005737">
    <property type="term" value="C:cytoplasm"/>
    <property type="evidence" value="ECO:0007669"/>
    <property type="project" value="TreeGrafter"/>
</dbReference>
<keyword evidence="5" id="KW-0808">Transferase</keyword>
<dbReference type="HOGENOM" id="CLU_019943_1_1_1"/>
<dbReference type="EMBL" id="AMBO01000371">
    <property type="protein sequence ID" value="EKC99481.1"/>
    <property type="molecule type" value="Genomic_DNA"/>
</dbReference>
<sequence length="541" mass="56532">MPRPQIDYSVYLVTGRELLPPGKSLEESLKGGVTVVQVREKTTETGEFVDITRKTKALCDRYGVPVLVNDRVDVALAAGVAGIHIGQDDMDPVTARKLIGEDAILGLSVSTVAEAEKAIQLPEGVLDYVGVGAVWSTASKDVSKKVMLGPSGAGEILDVIADSGLGGINARNTPFLLHGSVSPLKNNSLDGVAVISAIVSSSDPEAAARQLSDQVASFKRANSYDMPPFSAFAPSGGDILGSMLETVGELIHTVRKTTPLVHQITNSVVVNDSANVTLAVGASPIMATNERDCVDLSKNIGSLLINSGTITDETFKGMLAAGQAANVNGKPVVWDPVAVGATAFRRETGQQLLHAFQPTVIKGNAAEIGALANSTEVSARGVDSVGRLSDPAALVRKLAKERRCIVVMTGAEDYISNGTTVLRCTNGHPLLGLITGSGCMTGSIVACFLAAARTWFLQRVGDMGADEEGFSEQGWESESQLTQGNMLIGALAGVLTFNVAAEQAAKRPDVKGPGTFRAALIDEMYAVSAAEVCQFAKVEIL</sequence>
<dbReference type="InterPro" id="IPR036206">
    <property type="entry name" value="ThiamineP_synth_sf"/>
</dbReference>
<dbReference type="GO" id="GO:0009228">
    <property type="term" value="P:thiamine biosynthetic process"/>
    <property type="evidence" value="ECO:0007669"/>
    <property type="project" value="UniProtKB-KW"/>
</dbReference>
<dbReference type="UniPathway" id="UPA00060">
    <property type="reaction ID" value="UER00139"/>
</dbReference>
<evidence type="ECO:0000256" key="13">
    <source>
        <dbReference type="ARBA" id="ARBA00047851"/>
    </source>
</evidence>
<dbReference type="SUPFAM" id="SSF53613">
    <property type="entry name" value="Ribokinase-like"/>
    <property type="match status" value="1"/>
</dbReference>
<reference evidence="16 17" key="1">
    <citation type="journal article" date="2012" name="Eukaryot. Cell">
        <title>Genome sequence of the Trichosporon asahii environmental strain CBS 8904.</title>
        <authorList>
            <person name="Yang R.Y."/>
            <person name="Li H.T."/>
            <person name="Zhu H."/>
            <person name="Zhou G.P."/>
            <person name="Wang M."/>
            <person name="Wang L."/>
        </authorList>
    </citation>
    <scope>NUCLEOTIDE SEQUENCE [LARGE SCALE GENOMIC DNA]</scope>
    <source>
        <strain evidence="16 17">CBS 8904</strain>
    </source>
</reference>
<dbReference type="HAMAP" id="MF_00097">
    <property type="entry name" value="TMP_synthase"/>
    <property type="match status" value="1"/>
</dbReference>
<comment type="pathway">
    <text evidence="4">Cofactor biosynthesis; thiamine diphosphate biosynthesis; thiamine phosphate from 4-amino-2-methyl-5-diphosphomethylpyrimidine and 4-methyl-5-(2-phosphoethyl)-thiazole: step 1/1.</text>
</comment>
<evidence type="ECO:0000256" key="9">
    <source>
        <dbReference type="ARBA" id="ARBA00022840"/>
    </source>
</evidence>
<comment type="catalytic activity">
    <reaction evidence="13">
        <text>2-(2-carboxy-4-methylthiazol-5-yl)ethyl phosphate + 4-amino-2-methyl-5-(diphosphooxymethyl)pyrimidine + 2 H(+) = thiamine phosphate + CO2 + diphosphate</text>
        <dbReference type="Rhea" id="RHEA:47848"/>
        <dbReference type="ChEBI" id="CHEBI:15378"/>
        <dbReference type="ChEBI" id="CHEBI:16526"/>
        <dbReference type="ChEBI" id="CHEBI:33019"/>
        <dbReference type="ChEBI" id="CHEBI:37575"/>
        <dbReference type="ChEBI" id="CHEBI:57841"/>
        <dbReference type="ChEBI" id="CHEBI:62890"/>
        <dbReference type="EC" id="2.5.1.3"/>
    </reaction>
</comment>
<dbReference type="GO" id="GO:0009229">
    <property type="term" value="P:thiamine diphosphate biosynthetic process"/>
    <property type="evidence" value="ECO:0007669"/>
    <property type="project" value="UniProtKB-UniPathway"/>
</dbReference>
<evidence type="ECO:0000256" key="3">
    <source>
        <dbReference type="ARBA" id="ARBA00004868"/>
    </source>
</evidence>
<dbReference type="InParanoid" id="K1VJX0"/>
<keyword evidence="10" id="KW-0460">Magnesium</keyword>
<dbReference type="OMA" id="GQTDMPI"/>
<dbReference type="STRING" id="1220162.K1VJX0"/>
<evidence type="ECO:0000313" key="17">
    <source>
        <dbReference type="Proteomes" id="UP000006757"/>
    </source>
</evidence>
<comment type="cofactor">
    <cofactor evidence="2">
        <name>Mg(2+)</name>
        <dbReference type="ChEBI" id="CHEBI:18420"/>
    </cofactor>
</comment>
<evidence type="ECO:0000259" key="15">
    <source>
        <dbReference type="Pfam" id="PF02581"/>
    </source>
</evidence>
<evidence type="ECO:0000256" key="8">
    <source>
        <dbReference type="ARBA" id="ARBA00022777"/>
    </source>
</evidence>
<dbReference type="AlphaFoldDB" id="K1VJX0"/>
<evidence type="ECO:0000256" key="14">
    <source>
        <dbReference type="ARBA" id="ARBA00047883"/>
    </source>
</evidence>
<dbReference type="eggNOG" id="ENOG502QS2M">
    <property type="taxonomic scope" value="Eukaryota"/>
</dbReference>
<dbReference type="HAMAP" id="MF_00228">
    <property type="entry name" value="Thz_kinase"/>
    <property type="match status" value="1"/>
</dbReference>
<dbReference type="FunCoup" id="K1VJX0">
    <property type="interactions" value="242"/>
</dbReference>
<evidence type="ECO:0000256" key="10">
    <source>
        <dbReference type="ARBA" id="ARBA00022842"/>
    </source>
</evidence>
<comment type="catalytic activity">
    <reaction evidence="1">
        <text>5-(2-hydroxyethyl)-4-methylthiazole + ATP = 4-methyl-5-(2-phosphooxyethyl)-thiazole + ADP + H(+)</text>
        <dbReference type="Rhea" id="RHEA:24212"/>
        <dbReference type="ChEBI" id="CHEBI:15378"/>
        <dbReference type="ChEBI" id="CHEBI:17957"/>
        <dbReference type="ChEBI" id="CHEBI:30616"/>
        <dbReference type="ChEBI" id="CHEBI:58296"/>
        <dbReference type="ChEBI" id="CHEBI:456216"/>
        <dbReference type="EC" id="2.7.1.50"/>
    </reaction>
</comment>
<dbReference type="CDD" id="cd00564">
    <property type="entry name" value="TMP_TenI"/>
    <property type="match status" value="1"/>
</dbReference>
<dbReference type="NCBIfam" id="TIGR00693">
    <property type="entry name" value="thiE"/>
    <property type="match status" value="1"/>
</dbReference>
<dbReference type="InterPro" id="IPR013785">
    <property type="entry name" value="Aldolase_TIM"/>
</dbReference>
<evidence type="ECO:0000256" key="1">
    <source>
        <dbReference type="ARBA" id="ARBA00001771"/>
    </source>
</evidence>
<dbReference type="InterPro" id="IPR029056">
    <property type="entry name" value="Ribokinase-like"/>
</dbReference>
<keyword evidence="6" id="KW-0479">Metal-binding</keyword>
<evidence type="ECO:0000313" key="16">
    <source>
        <dbReference type="EMBL" id="EKC99481.1"/>
    </source>
</evidence>
<accession>K1VJX0</accession>
<comment type="catalytic activity">
    <reaction evidence="12">
        <text>4-methyl-5-(2-phosphooxyethyl)-thiazole + 4-amino-2-methyl-5-(diphosphooxymethyl)pyrimidine + H(+) = thiamine phosphate + diphosphate</text>
        <dbReference type="Rhea" id="RHEA:22328"/>
        <dbReference type="ChEBI" id="CHEBI:15378"/>
        <dbReference type="ChEBI" id="CHEBI:33019"/>
        <dbReference type="ChEBI" id="CHEBI:37575"/>
        <dbReference type="ChEBI" id="CHEBI:57841"/>
        <dbReference type="ChEBI" id="CHEBI:58296"/>
        <dbReference type="EC" id="2.5.1.3"/>
    </reaction>
</comment>
<dbReference type="CDD" id="cd01170">
    <property type="entry name" value="THZ_kinase"/>
    <property type="match status" value="1"/>
</dbReference>
<dbReference type="PANTHER" id="PTHR20857:SF23">
    <property type="entry name" value="THIAMINE BIOSYNTHETIC BIFUNCTIONAL ENZYME"/>
    <property type="match status" value="1"/>
</dbReference>
<keyword evidence="17" id="KW-1185">Reference proteome</keyword>
<dbReference type="InterPro" id="IPR034291">
    <property type="entry name" value="TMP_synthase"/>
</dbReference>
<comment type="catalytic activity">
    <reaction evidence="14">
        <text>2-[(2R,5Z)-2-carboxy-4-methylthiazol-5(2H)-ylidene]ethyl phosphate + 4-amino-2-methyl-5-(diphosphooxymethyl)pyrimidine + 2 H(+) = thiamine phosphate + CO2 + diphosphate</text>
        <dbReference type="Rhea" id="RHEA:47844"/>
        <dbReference type="ChEBI" id="CHEBI:15378"/>
        <dbReference type="ChEBI" id="CHEBI:16526"/>
        <dbReference type="ChEBI" id="CHEBI:33019"/>
        <dbReference type="ChEBI" id="CHEBI:37575"/>
        <dbReference type="ChEBI" id="CHEBI:57841"/>
        <dbReference type="ChEBI" id="CHEBI:62899"/>
        <dbReference type="EC" id="2.5.1.3"/>
    </reaction>
</comment>
<dbReference type="Pfam" id="PF02581">
    <property type="entry name" value="TMP-TENI"/>
    <property type="match status" value="1"/>
</dbReference>
<evidence type="ECO:0000256" key="5">
    <source>
        <dbReference type="ARBA" id="ARBA00022679"/>
    </source>
</evidence>
<dbReference type="GO" id="GO:0005524">
    <property type="term" value="F:ATP binding"/>
    <property type="evidence" value="ECO:0007669"/>
    <property type="project" value="UniProtKB-KW"/>
</dbReference>
<keyword evidence="9" id="KW-0067">ATP-binding</keyword>
<dbReference type="NCBIfam" id="NF006830">
    <property type="entry name" value="PRK09355.1"/>
    <property type="match status" value="1"/>
</dbReference>
<protein>
    <submittedName>
        <fullName evidence="16">Thiamine biosynthetic bifunctional enzyme</fullName>
    </submittedName>
</protein>
<dbReference type="GO" id="GO:0004789">
    <property type="term" value="F:thiamine-phosphate diphosphorylase activity"/>
    <property type="evidence" value="ECO:0007669"/>
    <property type="project" value="UniProtKB-EC"/>
</dbReference>
<dbReference type="PRINTS" id="PR01099">
    <property type="entry name" value="HYETHTZKNASE"/>
</dbReference>
<keyword evidence="11" id="KW-0784">Thiamine biosynthesis</keyword>
<dbReference type="Gene3D" id="3.40.1190.20">
    <property type="match status" value="1"/>
</dbReference>
<dbReference type="InterPro" id="IPR022998">
    <property type="entry name" value="ThiamineP_synth_TenI"/>
</dbReference>
<dbReference type="OrthoDB" id="4994at2759"/>
<dbReference type="PANTHER" id="PTHR20857">
    <property type="entry name" value="THIAMINE-PHOSPHATE PYROPHOSPHORYLASE"/>
    <property type="match status" value="1"/>
</dbReference>
<dbReference type="Proteomes" id="UP000006757">
    <property type="component" value="Unassembled WGS sequence"/>
</dbReference>
<gene>
    <name evidence="16" type="ORF">A1Q2_06213</name>
</gene>
<keyword evidence="8" id="KW-0418">Kinase</keyword>
<dbReference type="Gene3D" id="3.20.20.70">
    <property type="entry name" value="Aldolase class I"/>
    <property type="match status" value="1"/>
</dbReference>
<comment type="pathway">
    <text evidence="3">Cofactor biosynthesis; thiamine diphosphate biosynthesis; 4-methyl-5-(2-phosphoethyl)-thiazole from 5-(2-hydroxyethyl)-4-methylthiazole: step 1/1.</text>
</comment>
<keyword evidence="7" id="KW-0547">Nucleotide-binding</keyword>
<dbReference type="InterPro" id="IPR000417">
    <property type="entry name" value="Hyethyz_kinase"/>
</dbReference>
<organism evidence="16 17">
    <name type="scientific">Trichosporon asahii var. asahii (strain CBS 8904)</name>
    <name type="common">Yeast</name>
    <dbReference type="NCBI Taxonomy" id="1220162"/>
    <lineage>
        <taxon>Eukaryota</taxon>
        <taxon>Fungi</taxon>
        <taxon>Dikarya</taxon>
        <taxon>Basidiomycota</taxon>
        <taxon>Agaricomycotina</taxon>
        <taxon>Tremellomycetes</taxon>
        <taxon>Trichosporonales</taxon>
        <taxon>Trichosporonaceae</taxon>
        <taxon>Trichosporon</taxon>
    </lineage>
</organism>
<evidence type="ECO:0000256" key="2">
    <source>
        <dbReference type="ARBA" id="ARBA00001946"/>
    </source>
</evidence>
<dbReference type="GO" id="GO:0000287">
    <property type="term" value="F:magnesium ion binding"/>
    <property type="evidence" value="ECO:0007669"/>
    <property type="project" value="InterPro"/>
</dbReference>
<evidence type="ECO:0000256" key="12">
    <source>
        <dbReference type="ARBA" id="ARBA00047334"/>
    </source>
</evidence>
<evidence type="ECO:0000256" key="4">
    <source>
        <dbReference type="ARBA" id="ARBA00005165"/>
    </source>
</evidence>
<evidence type="ECO:0000256" key="7">
    <source>
        <dbReference type="ARBA" id="ARBA00022741"/>
    </source>
</evidence>
<proteinExistence type="inferred from homology"/>
<dbReference type="GO" id="GO:0004417">
    <property type="term" value="F:hydroxyethylthiazole kinase activity"/>
    <property type="evidence" value="ECO:0007669"/>
    <property type="project" value="UniProtKB-EC"/>
</dbReference>
<feature type="domain" description="Thiamine phosphate synthase/TenI" evidence="15">
    <location>
        <begin position="10"/>
        <end position="198"/>
    </location>
</feature>
<dbReference type="Pfam" id="PF02110">
    <property type="entry name" value="HK"/>
    <property type="match status" value="1"/>
</dbReference>
<dbReference type="SUPFAM" id="SSF51391">
    <property type="entry name" value="Thiamin phosphate synthase"/>
    <property type="match status" value="1"/>
</dbReference>
<name>K1VJX0_TRIAC</name>
<evidence type="ECO:0000256" key="6">
    <source>
        <dbReference type="ARBA" id="ARBA00022723"/>
    </source>
</evidence>